<name>A0A8H2W9G5_9AGAM</name>
<dbReference type="Proteomes" id="UP000663826">
    <property type="component" value="Unassembled WGS sequence"/>
</dbReference>
<feature type="non-terminal residue" evidence="2">
    <location>
        <position position="1"/>
    </location>
</feature>
<reference evidence="2" key="1">
    <citation type="submission" date="2021-01" db="EMBL/GenBank/DDBJ databases">
        <authorList>
            <person name="Kaushik A."/>
        </authorList>
    </citation>
    <scope>NUCLEOTIDE SEQUENCE</scope>
    <source>
        <strain evidence="2">AG1-1B</strain>
    </source>
</reference>
<protein>
    <submittedName>
        <fullName evidence="2">Uncharacterized protein</fullName>
    </submittedName>
</protein>
<proteinExistence type="predicted"/>
<feature type="compositionally biased region" description="Polar residues" evidence="1">
    <location>
        <begin position="1"/>
        <end position="12"/>
    </location>
</feature>
<dbReference type="Gene3D" id="3.40.50.12660">
    <property type="match status" value="1"/>
</dbReference>
<evidence type="ECO:0000313" key="2">
    <source>
        <dbReference type="EMBL" id="CAE6356923.1"/>
    </source>
</evidence>
<accession>A0A8H2W9G5</accession>
<gene>
    <name evidence="2" type="ORF">RDB_LOCUS9719</name>
</gene>
<evidence type="ECO:0000313" key="3">
    <source>
        <dbReference type="Proteomes" id="UP000663826"/>
    </source>
</evidence>
<feature type="region of interest" description="Disordered" evidence="1">
    <location>
        <begin position="1"/>
        <end position="22"/>
    </location>
</feature>
<dbReference type="AlphaFoldDB" id="A0A8H2W9G5"/>
<sequence length="146" mass="15801">MAPKTAPSSSRGAQDVPVATPSYPDRARREVVTFIKKAIAEGDMLPNALDMKPARRRALIIAPQYRELGRPDDLGPLPSTAADAKLVYELLDHPKSGLATIAKISVFCAMRVIHMGAPIQPGRISCLDSLEWLVAGAAKGDFRFLH</sequence>
<comment type="caution">
    <text evidence="2">The sequence shown here is derived from an EMBL/GenBank/DDBJ whole genome shotgun (WGS) entry which is preliminary data.</text>
</comment>
<organism evidence="2 3">
    <name type="scientific">Rhizoctonia solani</name>
    <dbReference type="NCBI Taxonomy" id="456999"/>
    <lineage>
        <taxon>Eukaryota</taxon>
        <taxon>Fungi</taxon>
        <taxon>Dikarya</taxon>
        <taxon>Basidiomycota</taxon>
        <taxon>Agaricomycotina</taxon>
        <taxon>Agaricomycetes</taxon>
        <taxon>Cantharellales</taxon>
        <taxon>Ceratobasidiaceae</taxon>
        <taxon>Rhizoctonia</taxon>
    </lineage>
</organism>
<evidence type="ECO:0000256" key="1">
    <source>
        <dbReference type="SAM" id="MobiDB-lite"/>
    </source>
</evidence>
<dbReference type="EMBL" id="CAJMWQ010000408">
    <property type="protein sequence ID" value="CAE6356923.1"/>
    <property type="molecule type" value="Genomic_DNA"/>
</dbReference>